<comment type="caution">
    <text evidence="4">The sequence shown here is derived from an EMBL/GenBank/DDBJ whole genome shotgun (WGS) entry which is preliminary data.</text>
</comment>
<dbReference type="PRINTS" id="PR00390">
    <property type="entry name" value="PHPHLIPASEC"/>
</dbReference>
<feature type="compositionally biased region" description="Low complexity" evidence="2">
    <location>
        <begin position="1"/>
        <end position="18"/>
    </location>
</feature>
<evidence type="ECO:0000256" key="1">
    <source>
        <dbReference type="RuleBase" id="RU361133"/>
    </source>
</evidence>
<keyword evidence="1" id="KW-0442">Lipid degradation</keyword>
<dbReference type="Gene3D" id="2.60.40.150">
    <property type="entry name" value="C2 domain"/>
    <property type="match status" value="1"/>
</dbReference>
<protein>
    <recommendedName>
        <fullName evidence="1">Phosphoinositide phospholipase C</fullName>
        <ecNumber evidence="1">3.1.4.11</ecNumber>
    </recommendedName>
</protein>
<dbReference type="Pfam" id="PF00387">
    <property type="entry name" value="PI-PLC-Y"/>
    <property type="match status" value="1"/>
</dbReference>
<keyword evidence="5" id="KW-1185">Reference proteome</keyword>
<reference evidence="4 5" key="2">
    <citation type="journal article" date="2013" name="IMA Fungus">
        <title>IMA Genome-F 1: Ceratocystis fimbriata: Draft nuclear genome sequence for the plant pathogen, Ceratocystis fimbriata.</title>
        <authorList>
            <person name="Wilken P.M."/>
            <person name="Steenkamp E.T."/>
            <person name="Wingfield M.J."/>
            <person name="de Beer Z.W."/>
            <person name="Wingfield B.D."/>
        </authorList>
    </citation>
    <scope>NUCLEOTIDE SEQUENCE [LARGE SCALE GENOMIC DNA]</scope>
    <source>
        <strain evidence="4 5">CBS 114723</strain>
    </source>
</reference>
<feature type="region of interest" description="Disordered" evidence="2">
    <location>
        <begin position="1"/>
        <end position="30"/>
    </location>
</feature>
<name>A0A2C5WZA8_9PEZI</name>
<dbReference type="EMBL" id="APWK03000092">
    <property type="protein sequence ID" value="PHH51525.1"/>
    <property type="molecule type" value="Genomic_DNA"/>
</dbReference>
<feature type="region of interest" description="Disordered" evidence="2">
    <location>
        <begin position="486"/>
        <end position="518"/>
    </location>
</feature>
<dbReference type="EC" id="3.1.4.11" evidence="1"/>
<proteinExistence type="predicted"/>
<dbReference type="SUPFAM" id="SSF51695">
    <property type="entry name" value="PLC-like phosphodiesterases"/>
    <property type="match status" value="1"/>
</dbReference>
<feature type="compositionally biased region" description="Polar residues" evidence="2">
    <location>
        <begin position="507"/>
        <end position="518"/>
    </location>
</feature>
<dbReference type="Proteomes" id="UP000222788">
    <property type="component" value="Unassembled WGS sequence"/>
</dbReference>
<dbReference type="PROSITE" id="PS50008">
    <property type="entry name" value="PIPLC_Y_DOMAIN"/>
    <property type="match status" value="1"/>
</dbReference>
<dbReference type="GO" id="GO:0016042">
    <property type="term" value="P:lipid catabolic process"/>
    <property type="evidence" value="ECO:0007669"/>
    <property type="project" value="UniProtKB-KW"/>
</dbReference>
<dbReference type="SMART" id="SM00149">
    <property type="entry name" value="PLCYc"/>
    <property type="match status" value="1"/>
</dbReference>
<dbReference type="InterPro" id="IPR035892">
    <property type="entry name" value="C2_domain_sf"/>
</dbReference>
<dbReference type="GO" id="GO:0048015">
    <property type="term" value="P:phosphatidylinositol-mediated signaling"/>
    <property type="evidence" value="ECO:0007669"/>
    <property type="project" value="TreeGrafter"/>
</dbReference>
<feature type="compositionally biased region" description="Polar residues" evidence="2">
    <location>
        <begin position="795"/>
        <end position="818"/>
    </location>
</feature>
<feature type="region of interest" description="Disordered" evidence="2">
    <location>
        <begin position="292"/>
        <end position="355"/>
    </location>
</feature>
<dbReference type="InterPro" id="IPR000909">
    <property type="entry name" value="PLipase_C_PInositol-sp_X_dom"/>
</dbReference>
<dbReference type="InterPro" id="IPR001192">
    <property type="entry name" value="PI-PLC_fam"/>
</dbReference>
<evidence type="ECO:0000313" key="5">
    <source>
        <dbReference type="Proteomes" id="UP000222788"/>
    </source>
</evidence>
<dbReference type="InterPro" id="IPR001711">
    <property type="entry name" value="PLipase_C_Pinositol-sp_Y"/>
</dbReference>
<gene>
    <name evidence="4" type="primary">plc1_0</name>
    <name evidence="4" type="ORF">CFIMG_000150RA</name>
</gene>
<keyword evidence="1" id="KW-0443">Lipid metabolism</keyword>
<feature type="compositionally biased region" description="Low complexity" evidence="2">
    <location>
        <begin position="292"/>
        <end position="319"/>
    </location>
</feature>
<feature type="region of interest" description="Disordered" evidence="2">
    <location>
        <begin position="533"/>
        <end position="577"/>
    </location>
</feature>
<dbReference type="SMART" id="SM00148">
    <property type="entry name" value="PLCXc"/>
    <property type="match status" value="1"/>
</dbReference>
<comment type="catalytic activity">
    <reaction evidence="1">
        <text>a 1,2-diacyl-sn-glycero-3-phospho-(1D-myo-inositol-4,5-bisphosphate) + H2O = 1D-myo-inositol 1,4,5-trisphosphate + a 1,2-diacyl-sn-glycerol + H(+)</text>
        <dbReference type="Rhea" id="RHEA:33179"/>
        <dbReference type="ChEBI" id="CHEBI:15377"/>
        <dbReference type="ChEBI" id="CHEBI:15378"/>
        <dbReference type="ChEBI" id="CHEBI:17815"/>
        <dbReference type="ChEBI" id="CHEBI:58456"/>
        <dbReference type="ChEBI" id="CHEBI:203600"/>
        <dbReference type="EC" id="3.1.4.11"/>
    </reaction>
</comment>
<feature type="compositionally biased region" description="Polar residues" evidence="2">
    <location>
        <begin position="320"/>
        <end position="332"/>
    </location>
</feature>
<feature type="region of interest" description="Disordered" evidence="2">
    <location>
        <begin position="788"/>
        <end position="818"/>
    </location>
</feature>
<evidence type="ECO:0000259" key="3">
    <source>
        <dbReference type="PROSITE" id="PS50008"/>
    </source>
</evidence>
<dbReference type="GO" id="GO:0004435">
    <property type="term" value="F:phosphatidylinositol-4,5-bisphosphate phospholipase C activity"/>
    <property type="evidence" value="ECO:0007669"/>
    <property type="project" value="UniProtKB-EC"/>
</dbReference>
<organism evidence="4 5">
    <name type="scientific">Ceratocystis fimbriata CBS 114723</name>
    <dbReference type="NCBI Taxonomy" id="1035309"/>
    <lineage>
        <taxon>Eukaryota</taxon>
        <taxon>Fungi</taxon>
        <taxon>Dikarya</taxon>
        <taxon>Ascomycota</taxon>
        <taxon>Pezizomycotina</taxon>
        <taxon>Sordariomycetes</taxon>
        <taxon>Hypocreomycetidae</taxon>
        <taxon>Microascales</taxon>
        <taxon>Ceratocystidaceae</taxon>
        <taxon>Ceratocystis</taxon>
    </lineage>
</organism>
<dbReference type="STRING" id="1035309.A0A2C5WZA8"/>
<dbReference type="PANTHER" id="PTHR10336">
    <property type="entry name" value="PHOSPHOINOSITIDE-SPECIFIC PHOSPHOLIPASE C FAMILY PROTEIN"/>
    <property type="match status" value="1"/>
</dbReference>
<accession>A0A2C5WZA8</accession>
<reference evidence="4 5" key="1">
    <citation type="journal article" date="2013" name="Fungal Biol.">
        <title>Analysis of microsatellite markers in the genome of the plant pathogen Ceratocystis fimbriata.</title>
        <authorList>
            <person name="Simpson M.C."/>
            <person name="Wilken P.M."/>
            <person name="Coetzee M.P."/>
            <person name="Wingfield M.J."/>
            <person name="Wingfield B.D."/>
        </authorList>
    </citation>
    <scope>NUCLEOTIDE SEQUENCE [LARGE SCALE GENOMIC DNA]</scope>
    <source>
        <strain evidence="4 5">CBS 114723</strain>
    </source>
</reference>
<dbReference type="OrthoDB" id="269822at2759"/>
<dbReference type="Pfam" id="PF00388">
    <property type="entry name" value="PI-PLC-X"/>
    <property type="match status" value="1"/>
</dbReference>
<dbReference type="PANTHER" id="PTHR10336:SF82">
    <property type="entry name" value="PHOSPHOINOSITIDE PHOSPHOLIPASE C"/>
    <property type="match status" value="1"/>
</dbReference>
<feature type="domain" description="PI-PLC Y-box" evidence="3">
    <location>
        <begin position="614"/>
        <end position="726"/>
    </location>
</feature>
<dbReference type="AlphaFoldDB" id="A0A2C5WZA8"/>
<dbReference type="Gene3D" id="3.20.20.190">
    <property type="entry name" value="Phosphatidylinositol (PI) phosphodiesterase"/>
    <property type="match status" value="2"/>
</dbReference>
<evidence type="ECO:0000313" key="4">
    <source>
        <dbReference type="EMBL" id="PHH51525.1"/>
    </source>
</evidence>
<dbReference type="GO" id="GO:0051209">
    <property type="term" value="P:release of sequestered calcium ion into cytosol"/>
    <property type="evidence" value="ECO:0007669"/>
    <property type="project" value="TreeGrafter"/>
</dbReference>
<sequence>MPHPSINTLTNPSTSNSPHPSPAVVDERPVPAPVHACIQTALQRQEEQNHVVPQADPFSLSAVKPPLSPIITPPTPLEKSETMDESHIFFLHKEHVASRKAQSMTWANETPTSETPRVNALRPSKLSKKLAVGSEMRGLAKREAVDFPLPTVSIQQRIVGEYAKLAADKNPERLRETFAPLPGQDLESNGPNKKLSADTVVDMFFHMNAGNAIAAVPEKDLNMPITHYFINSSHNTYLEGHQWMSPCTPEAYAKVLQRGCRCVEIDVWNGDVDRGIRGERLPQMAASLFGFRGRSSSSGRNGGWSSNHSRSTSNTSTRSEQNLPVTATTASQGKGRKRKLLDTNQSPDSPPSTFLGAKEAVREPLVMHGWTVCPPCGFREVCRAIADNAFTHNPLPLIISLEVHADHSQQELMAKIMREEWGDMLLSAPIDDYDPQFRVPKLCDLKRKILIKVKKHRGSRNMKFSGEMIERFRSISGQALHRLTPEVRARRRRGDAQVGLYNPMTGHENTTSRESISSHGSSFVLGTAFYSSSGSNLSVNEDSTRSLAARTPGHRRPLTRSEAWDDDDDGNDPPQHLIQGVSLSLVQKKEKRSKKTAKNKKKTAASREGIAECLGKLAVYTQGQRFKGLETLSNKNPAHIFSISEARIPELYATDAERVFTHNKQYFMRAYPDVKRIDSSNPNPASFWTKGVQMVAMNWQDNDAPMMINHAMFADEDGWTTKPPGFSVLDKSTRTHLDACVWKVMQLKITLHAGFSVFGSKPVPGEPDPAKGVESAVVVTVHAEAQDKVPENGSGVKSRSGKSFSTYSQRSKPSNSRNPDWGVPGCVLDFGSIWRVTDKLSYIRFTVVENSSLPGQDPLLSWQCIRLDRLRAGFRFIPLMDANADCCGYLLATIEVDFKELASP</sequence>
<dbReference type="InterPro" id="IPR017946">
    <property type="entry name" value="PLC-like_Pdiesterase_TIM-brl"/>
</dbReference>
<dbReference type="PROSITE" id="PS50007">
    <property type="entry name" value="PIPLC_X_DOMAIN"/>
    <property type="match status" value="1"/>
</dbReference>
<evidence type="ECO:0000256" key="2">
    <source>
        <dbReference type="SAM" id="MobiDB-lite"/>
    </source>
</evidence>
<keyword evidence="1" id="KW-0378">Hydrolase</keyword>